<accession>A0AAD5UNG1</accession>
<organism evidence="1 2">
    <name type="scientific">Meripilus lineatus</name>
    <dbReference type="NCBI Taxonomy" id="2056292"/>
    <lineage>
        <taxon>Eukaryota</taxon>
        <taxon>Fungi</taxon>
        <taxon>Dikarya</taxon>
        <taxon>Basidiomycota</taxon>
        <taxon>Agaricomycotina</taxon>
        <taxon>Agaricomycetes</taxon>
        <taxon>Polyporales</taxon>
        <taxon>Meripilaceae</taxon>
        <taxon>Meripilus</taxon>
    </lineage>
</organism>
<dbReference type="Proteomes" id="UP001212997">
    <property type="component" value="Unassembled WGS sequence"/>
</dbReference>
<comment type="caution">
    <text evidence="1">The sequence shown here is derived from an EMBL/GenBank/DDBJ whole genome shotgun (WGS) entry which is preliminary data.</text>
</comment>
<keyword evidence="2" id="KW-1185">Reference proteome</keyword>
<proteinExistence type="predicted"/>
<evidence type="ECO:0000313" key="1">
    <source>
        <dbReference type="EMBL" id="KAJ3472935.1"/>
    </source>
</evidence>
<dbReference type="AlphaFoldDB" id="A0AAD5UNG1"/>
<protein>
    <recommendedName>
        <fullName evidence="3">F-box domain-containing protein</fullName>
    </recommendedName>
</protein>
<sequence length="409" mass="46366">MALLLSKRNAPDYSDFPNKRRCTRALSQLAGTVELAHIPKRKAEELDANDRPFKRAIMSQQAEHLSSLPVTPNPPIFLLPPEIWYSTADYCTTPELQSIGLVCRHLDQVISLSLVKRTGLSLAYEHIMTVDTHNAFYGLQTWRRHPSFKIRGHITFEPSSEDEKFEKEMQLIAGFLNSLPAESEVWHISFWLPQDTPAVCIPSFFELISSLWCEELSIGGLLPPDSLAKYRRIAPSVLPKLTALHITISPLVANSRWLVGLLNSAPIKDLTLESNSTTTVVWRKLLSRLTLPSLDIVRIVGKYPTSALTQFIERHPSISILDVGHEPGKWRISHQPPRLRLPRELYSIHGALDKIHYLLKMRAEGPIPRHLCMTIPPASPCSWNHTSLVRYSCKNWRHPFSATAGYSSW</sequence>
<name>A0AAD5UNG1_9APHY</name>
<evidence type="ECO:0000313" key="2">
    <source>
        <dbReference type="Proteomes" id="UP001212997"/>
    </source>
</evidence>
<reference evidence="1" key="1">
    <citation type="submission" date="2022-07" db="EMBL/GenBank/DDBJ databases">
        <title>Genome Sequence of Physisporinus lineatus.</title>
        <authorList>
            <person name="Buettner E."/>
        </authorList>
    </citation>
    <scope>NUCLEOTIDE SEQUENCE</scope>
    <source>
        <strain evidence="1">VT162</strain>
    </source>
</reference>
<dbReference type="EMBL" id="JANAWD010001662">
    <property type="protein sequence ID" value="KAJ3472935.1"/>
    <property type="molecule type" value="Genomic_DNA"/>
</dbReference>
<gene>
    <name evidence="1" type="ORF">NLI96_g13196</name>
</gene>
<evidence type="ECO:0008006" key="3">
    <source>
        <dbReference type="Google" id="ProtNLM"/>
    </source>
</evidence>